<organism evidence="1">
    <name type="scientific">Arundo donax</name>
    <name type="common">Giant reed</name>
    <name type="synonym">Donax arundinaceus</name>
    <dbReference type="NCBI Taxonomy" id="35708"/>
    <lineage>
        <taxon>Eukaryota</taxon>
        <taxon>Viridiplantae</taxon>
        <taxon>Streptophyta</taxon>
        <taxon>Embryophyta</taxon>
        <taxon>Tracheophyta</taxon>
        <taxon>Spermatophyta</taxon>
        <taxon>Magnoliopsida</taxon>
        <taxon>Liliopsida</taxon>
        <taxon>Poales</taxon>
        <taxon>Poaceae</taxon>
        <taxon>PACMAD clade</taxon>
        <taxon>Arundinoideae</taxon>
        <taxon>Arundineae</taxon>
        <taxon>Arundo</taxon>
    </lineage>
</organism>
<protein>
    <submittedName>
        <fullName evidence="1">Uncharacterized protein</fullName>
    </submittedName>
</protein>
<reference evidence="1" key="1">
    <citation type="submission" date="2014-09" db="EMBL/GenBank/DDBJ databases">
        <authorList>
            <person name="Magalhaes I.L.F."/>
            <person name="Oliveira U."/>
            <person name="Santos F.R."/>
            <person name="Vidigal T.H.D.A."/>
            <person name="Brescovit A.D."/>
            <person name="Santos A.J."/>
        </authorList>
    </citation>
    <scope>NUCLEOTIDE SEQUENCE</scope>
    <source>
        <tissue evidence="1">Shoot tissue taken approximately 20 cm above the soil surface</tissue>
    </source>
</reference>
<dbReference type="AlphaFoldDB" id="A0A0A9GIR2"/>
<proteinExistence type="predicted"/>
<evidence type="ECO:0000313" key="1">
    <source>
        <dbReference type="EMBL" id="JAE23309.1"/>
    </source>
</evidence>
<reference evidence="1" key="2">
    <citation type="journal article" date="2015" name="Data Brief">
        <title>Shoot transcriptome of the giant reed, Arundo donax.</title>
        <authorList>
            <person name="Barrero R.A."/>
            <person name="Guerrero F.D."/>
            <person name="Moolhuijzen P."/>
            <person name="Goolsby J.A."/>
            <person name="Tidwell J."/>
            <person name="Bellgard S.E."/>
            <person name="Bellgard M.I."/>
        </authorList>
    </citation>
    <scope>NUCLEOTIDE SEQUENCE</scope>
    <source>
        <tissue evidence="1">Shoot tissue taken approximately 20 cm above the soil surface</tissue>
    </source>
</reference>
<accession>A0A0A9GIR2</accession>
<dbReference type="EMBL" id="GBRH01174587">
    <property type="protein sequence ID" value="JAE23309.1"/>
    <property type="molecule type" value="Transcribed_RNA"/>
</dbReference>
<name>A0A0A9GIR2_ARUDO</name>
<sequence>MLLKLTCIQYLSTVATFRAATRIPLSTYSSNILHLIFLVGHLETFKKPSGQQSSNILKVTF</sequence>